<dbReference type="RefSeq" id="WP_011060679.1">
    <property type="nucleotide sequence ID" value="NZ_CP022097.2"/>
</dbReference>
<keyword evidence="2" id="KW-1185">Reference proteome</keyword>
<proteinExistence type="predicted"/>
<reference evidence="1 2" key="1">
    <citation type="submission" date="2019-05" db="EMBL/GenBank/DDBJ databases">
        <title>Identification and Biocontrol Activity Analysis of Biocontrol Strain PF-1 Based on Genome-wide Data.</title>
        <authorList>
            <person name="Qi J."/>
        </authorList>
    </citation>
    <scope>NUCLEOTIDE SEQUENCE [LARGE SCALE GENOMIC DNA]</scope>
    <source>
        <strain evidence="1 2">PF-1</strain>
    </source>
</reference>
<dbReference type="EMBL" id="VAVY01000001">
    <property type="protein sequence ID" value="TMM65934.1"/>
    <property type="molecule type" value="Genomic_DNA"/>
</dbReference>
<sequence length="48" mass="5406">MDLKHRLRRQVLIAPCRSYGVVILDTSIVNVALESIARDRDADITALQ</sequence>
<evidence type="ECO:0000313" key="2">
    <source>
        <dbReference type="Proteomes" id="UP000310095"/>
    </source>
</evidence>
<protein>
    <submittedName>
        <fullName evidence="1">MFS transporter</fullName>
    </submittedName>
</protein>
<evidence type="ECO:0000313" key="1">
    <source>
        <dbReference type="EMBL" id="TMM65934.1"/>
    </source>
</evidence>
<accession>A0ABY2VKQ1</accession>
<gene>
    <name evidence="1" type="ORF">FEF10_00335</name>
</gene>
<dbReference type="Proteomes" id="UP000310095">
    <property type="component" value="Unassembled WGS sequence"/>
</dbReference>
<name>A0ABY2VKQ1_9PSED</name>
<comment type="caution">
    <text evidence="1">The sequence shown here is derived from an EMBL/GenBank/DDBJ whole genome shotgun (WGS) entry which is preliminary data.</text>
</comment>
<organism evidence="1 2">
    <name type="scientific">Pseudomonas protegens</name>
    <dbReference type="NCBI Taxonomy" id="380021"/>
    <lineage>
        <taxon>Bacteria</taxon>
        <taxon>Pseudomonadati</taxon>
        <taxon>Pseudomonadota</taxon>
        <taxon>Gammaproteobacteria</taxon>
        <taxon>Pseudomonadales</taxon>
        <taxon>Pseudomonadaceae</taxon>
        <taxon>Pseudomonas</taxon>
    </lineage>
</organism>